<dbReference type="FunFam" id="1.10.150.50:FF:000001">
    <property type="entry name" value="Ephrin type-A receptor 5"/>
    <property type="match status" value="1"/>
</dbReference>
<comment type="caution">
    <text evidence="7">The sequence shown here is derived from an EMBL/GenBank/DDBJ whole genome shotgun (WGS) entry which is preliminary data.</text>
</comment>
<evidence type="ECO:0000259" key="6">
    <source>
        <dbReference type="PROSITE" id="PS50105"/>
    </source>
</evidence>
<feature type="domain" description="SAM" evidence="6">
    <location>
        <begin position="18"/>
        <end position="82"/>
    </location>
</feature>
<reference evidence="7" key="3">
    <citation type="submission" date="2019-06" db="EMBL/GenBank/DDBJ databases">
        <authorList>
            <person name="Poynton C."/>
            <person name="Hasenbein S."/>
            <person name="Benoit J.B."/>
            <person name="Sepulveda M.S."/>
            <person name="Poelchau M.F."/>
            <person name="Murali S.C."/>
            <person name="Chen S."/>
            <person name="Glastad K.M."/>
            <person name="Werren J.H."/>
            <person name="Vineis J.H."/>
            <person name="Bowen J.L."/>
            <person name="Friedrich M."/>
            <person name="Jones J."/>
            <person name="Robertson H.M."/>
            <person name="Feyereisen R."/>
            <person name="Mechler-Hickson A."/>
            <person name="Mathers N."/>
            <person name="Lee C.E."/>
            <person name="Colbourne J.K."/>
            <person name="Biales A."/>
            <person name="Johnston J.S."/>
            <person name="Wellborn G.A."/>
            <person name="Rosendale A.J."/>
            <person name="Cridge A.G."/>
            <person name="Munoz-Torres M.C."/>
            <person name="Bain P.A."/>
            <person name="Manny A.R."/>
            <person name="Major K.M."/>
            <person name="Lambert F.N."/>
            <person name="Vulpe C.D."/>
            <person name="Tuck P."/>
            <person name="Blalock B.J."/>
            <person name="Lin Y.-Y."/>
            <person name="Smith M.E."/>
            <person name="Ochoa-Acuna H."/>
            <person name="Chen M.-J.M."/>
            <person name="Childers C.P."/>
            <person name="Qu J."/>
            <person name="Dugan S."/>
            <person name="Lee S.L."/>
            <person name="Chao H."/>
            <person name="Dinh H."/>
            <person name="Han Y."/>
            <person name="Doddapaneni H."/>
            <person name="Worley K.C."/>
            <person name="Muzny D.M."/>
            <person name="Gibbs R.A."/>
            <person name="Richards S."/>
        </authorList>
    </citation>
    <scope>NUCLEOTIDE SEQUENCE</scope>
    <source>
        <strain evidence="7">HAZT.00-mixed</strain>
        <tissue evidence="7">Whole organism</tissue>
    </source>
</reference>
<dbReference type="CDD" id="cd09488">
    <property type="entry name" value="SAM_EPH-R"/>
    <property type="match status" value="1"/>
</dbReference>
<accession>A0A6A0GNZ0</accession>
<dbReference type="Gene3D" id="1.10.150.50">
    <property type="entry name" value="Transcription Factor, Ets-1"/>
    <property type="match status" value="1"/>
</dbReference>
<evidence type="ECO:0000256" key="4">
    <source>
        <dbReference type="ARBA" id="ARBA00023136"/>
    </source>
</evidence>
<keyword evidence="2" id="KW-0547">Nucleotide-binding</keyword>
<comment type="subcellular location">
    <subcellularLocation>
        <location evidence="1">Membrane</location>
        <topology evidence="1">Single-pass membrane protein</topology>
    </subcellularLocation>
</comment>
<organism evidence="7">
    <name type="scientific">Hyalella azteca</name>
    <name type="common">Amphipod</name>
    <dbReference type="NCBI Taxonomy" id="294128"/>
    <lineage>
        <taxon>Eukaryota</taxon>
        <taxon>Metazoa</taxon>
        <taxon>Ecdysozoa</taxon>
        <taxon>Arthropoda</taxon>
        <taxon>Crustacea</taxon>
        <taxon>Multicrustacea</taxon>
        <taxon>Malacostraca</taxon>
        <taxon>Eumalacostraca</taxon>
        <taxon>Peracarida</taxon>
        <taxon>Amphipoda</taxon>
        <taxon>Senticaudata</taxon>
        <taxon>Talitrida</taxon>
        <taxon>Talitroidea</taxon>
        <taxon>Hyalellidae</taxon>
        <taxon>Hyalella</taxon>
    </lineage>
</organism>
<dbReference type="OrthoDB" id="4062651at2759"/>
<dbReference type="PANTHER" id="PTHR46877">
    <property type="entry name" value="EPH RECEPTOR A5"/>
    <property type="match status" value="1"/>
</dbReference>
<dbReference type="GO" id="GO:0005524">
    <property type="term" value="F:ATP binding"/>
    <property type="evidence" value="ECO:0007669"/>
    <property type="project" value="UniProtKB-KW"/>
</dbReference>
<reference evidence="7" key="2">
    <citation type="journal article" date="2018" name="Environ. Sci. Technol.">
        <title>The Toxicogenome of Hyalella azteca: A Model for Sediment Ecotoxicology and Evolutionary Toxicology.</title>
        <authorList>
            <person name="Poynton H.C."/>
            <person name="Hasenbein S."/>
            <person name="Benoit J.B."/>
            <person name="Sepulveda M.S."/>
            <person name="Poelchau M.F."/>
            <person name="Hughes D.S.T."/>
            <person name="Murali S.C."/>
            <person name="Chen S."/>
            <person name="Glastad K.M."/>
            <person name="Goodisman M.A.D."/>
            <person name="Werren J.H."/>
            <person name="Vineis J.H."/>
            <person name="Bowen J.L."/>
            <person name="Friedrich M."/>
            <person name="Jones J."/>
            <person name="Robertson H.M."/>
            <person name="Feyereisen R."/>
            <person name="Mechler-Hickson A."/>
            <person name="Mathers N."/>
            <person name="Lee C.E."/>
            <person name="Colbourne J.K."/>
            <person name="Biales A."/>
            <person name="Johnston J.S."/>
            <person name="Wellborn G.A."/>
            <person name="Rosendale A.J."/>
            <person name="Cridge A.G."/>
            <person name="Munoz-Torres M.C."/>
            <person name="Bain P.A."/>
            <person name="Manny A.R."/>
            <person name="Major K.M."/>
            <person name="Lambert F.N."/>
            <person name="Vulpe C.D."/>
            <person name="Tuck P."/>
            <person name="Blalock B.J."/>
            <person name="Lin Y.Y."/>
            <person name="Smith M.E."/>
            <person name="Ochoa-Acuna H."/>
            <person name="Chen M.M."/>
            <person name="Childers C.P."/>
            <person name="Qu J."/>
            <person name="Dugan S."/>
            <person name="Lee S.L."/>
            <person name="Chao H."/>
            <person name="Dinh H."/>
            <person name="Han Y."/>
            <person name="Doddapaneni H."/>
            <person name="Worley K.C."/>
            <person name="Muzny D.M."/>
            <person name="Gibbs R.A."/>
            <person name="Richards S."/>
        </authorList>
    </citation>
    <scope>NUCLEOTIDE SEQUENCE</scope>
    <source>
        <strain evidence="7">HAZT.00-mixed</strain>
        <tissue evidence="7">Whole organism</tissue>
    </source>
</reference>
<dbReference type="PROSITE" id="PS50105">
    <property type="entry name" value="SAM_DOMAIN"/>
    <property type="match status" value="1"/>
</dbReference>
<dbReference type="GO" id="GO:0030425">
    <property type="term" value="C:dendrite"/>
    <property type="evidence" value="ECO:0007669"/>
    <property type="project" value="TreeGrafter"/>
</dbReference>
<dbReference type="InterPro" id="IPR013761">
    <property type="entry name" value="SAM/pointed_sf"/>
</dbReference>
<evidence type="ECO:0000313" key="7">
    <source>
        <dbReference type="EMBL" id="KAA0183398.1"/>
    </source>
</evidence>
<dbReference type="SUPFAM" id="SSF47769">
    <property type="entry name" value="SAM/Pointed domain"/>
    <property type="match status" value="1"/>
</dbReference>
<keyword evidence="3" id="KW-0067">ATP-binding</keyword>
<evidence type="ECO:0000256" key="3">
    <source>
        <dbReference type="ARBA" id="ARBA00022840"/>
    </source>
</evidence>
<keyword evidence="4" id="KW-0472">Membrane</keyword>
<evidence type="ECO:0000256" key="1">
    <source>
        <dbReference type="ARBA" id="ARBA00004167"/>
    </source>
</evidence>
<dbReference type="EMBL" id="JQDR03017722">
    <property type="protein sequence ID" value="KAA0183398.1"/>
    <property type="molecule type" value="Genomic_DNA"/>
</dbReference>
<keyword evidence="5" id="KW-0675">Receptor</keyword>
<dbReference type="GO" id="GO:0007411">
    <property type="term" value="P:axon guidance"/>
    <property type="evidence" value="ECO:0007669"/>
    <property type="project" value="TreeGrafter"/>
</dbReference>
<gene>
    <name evidence="7" type="ORF">HAZT_HAZT009122</name>
</gene>
<dbReference type="GO" id="GO:0005005">
    <property type="term" value="F:transmembrane-ephrin receptor activity"/>
    <property type="evidence" value="ECO:0007669"/>
    <property type="project" value="TreeGrafter"/>
</dbReference>
<sequence length="93" mass="10188">MVCAQCQTALGLDSTDLTQLGSVEEWLSSLKMSRYLENFESAGLSDVQSVARLNQRDLTTLGITLVGHQKKILQSIQTLRTQLAVSMAEGFLV</sequence>
<proteinExistence type="predicted"/>
<dbReference type="PANTHER" id="PTHR46877:SF14">
    <property type="entry name" value="RECEPTOR PROTEIN-TYROSINE KINASE"/>
    <property type="match status" value="1"/>
</dbReference>
<dbReference type="GO" id="GO:0005886">
    <property type="term" value="C:plasma membrane"/>
    <property type="evidence" value="ECO:0007669"/>
    <property type="project" value="TreeGrafter"/>
</dbReference>
<dbReference type="SMART" id="SM00454">
    <property type="entry name" value="SAM"/>
    <property type="match status" value="1"/>
</dbReference>
<dbReference type="InterPro" id="IPR050449">
    <property type="entry name" value="Ephrin_rcpt_TKs"/>
</dbReference>
<name>A0A6A0GNZ0_HYAAZ</name>
<dbReference type="InterPro" id="IPR001660">
    <property type="entry name" value="SAM"/>
</dbReference>
<evidence type="ECO:0000256" key="5">
    <source>
        <dbReference type="ARBA" id="ARBA00023170"/>
    </source>
</evidence>
<evidence type="ECO:0000256" key="2">
    <source>
        <dbReference type="ARBA" id="ARBA00022741"/>
    </source>
</evidence>
<dbReference type="Proteomes" id="UP000711488">
    <property type="component" value="Unassembled WGS sequence"/>
</dbReference>
<dbReference type="AlphaFoldDB" id="A0A6A0GNZ0"/>
<dbReference type="Pfam" id="PF00536">
    <property type="entry name" value="SAM_1"/>
    <property type="match status" value="1"/>
</dbReference>
<reference evidence="7" key="1">
    <citation type="submission" date="2014-08" db="EMBL/GenBank/DDBJ databases">
        <authorList>
            <person name="Murali S."/>
            <person name="Richards S."/>
            <person name="Bandaranaike D."/>
            <person name="Bellair M."/>
            <person name="Blankenburg K."/>
            <person name="Chao H."/>
            <person name="Dinh H."/>
            <person name="Doddapaneni H."/>
            <person name="Dugan-Rocha S."/>
            <person name="Elkadiri S."/>
            <person name="Gnanaolivu R."/>
            <person name="Hughes D."/>
            <person name="Lee S."/>
            <person name="Li M."/>
            <person name="Ming W."/>
            <person name="Munidasa M."/>
            <person name="Muniz J."/>
            <person name="Nguyen L."/>
            <person name="Osuji N."/>
            <person name="Pu L.-L."/>
            <person name="Puazo M."/>
            <person name="Skinner E."/>
            <person name="Qu C."/>
            <person name="Quiroz J."/>
            <person name="Raj R."/>
            <person name="Weissenberger G."/>
            <person name="Xin Y."/>
            <person name="Zou X."/>
            <person name="Han Y."/>
            <person name="Worley K."/>
            <person name="Muzny D."/>
            <person name="Gibbs R."/>
        </authorList>
    </citation>
    <scope>NUCLEOTIDE SEQUENCE</scope>
    <source>
        <strain evidence="7">HAZT.00-mixed</strain>
        <tissue evidence="7">Whole organism</tissue>
    </source>
</reference>
<protein>
    <recommendedName>
        <fullName evidence="6">SAM domain-containing protein</fullName>
    </recommendedName>
</protein>